<feature type="coiled-coil region" evidence="1">
    <location>
        <begin position="128"/>
        <end position="155"/>
    </location>
</feature>
<name>A0ABN6I1M0_9FLAO</name>
<keyword evidence="3" id="KW-1185">Reference proteome</keyword>
<evidence type="ECO:0008006" key="4">
    <source>
        <dbReference type="Google" id="ProtNLM"/>
    </source>
</evidence>
<organism evidence="2 3">
    <name type="scientific">Flavobacterium okayamense</name>
    <dbReference type="NCBI Taxonomy" id="2830782"/>
    <lineage>
        <taxon>Bacteria</taxon>
        <taxon>Pseudomonadati</taxon>
        <taxon>Bacteroidota</taxon>
        <taxon>Flavobacteriia</taxon>
        <taxon>Flavobacteriales</taxon>
        <taxon>Flavobacteriaceae</taxon>
        <taxon>Flavobacterium</taxon>
    </lineage>
</organism>
<evidence type="ECO:0000313" key="2">
    <source>
        <dbReference type="EMBL" id="BCY29577.1"/>
    </source>
</evidence>
<reference evidence="2 3" key="1">
    <citation type="submission" date="2021-06" db="EMBL/GenBank/DDBJ databases">
        <title>Whole genome sequences of Flavobacterium sp. KK2020170 and assembly.</title>
        <authorList>
            <person name="Kitahara K."/>
            <person name="Miyoshi S."/>
            <person name="Uesaka K."/>
        </authorList>
    </citation>
    <scope>NUCLEOTIDE SEQUENCE [LARGE SCALE GENOMIC DNA]</scope>
    <source>
        <strain evidence="2 3">KK2020170</strain>
    </source>
</reference>
<gene>
    <name evidence="2" type="ORF">KK2020170_24450</name>
</gene>
<keyword evidence="1" id="KW-0175">Coiled coil</keyword>
<proteinExistence type="predicted"/>
<protein>
    <recommendedName>
        <fullName evidence="4">DUF4142 domain-containing protein</fullName>
    </recommendedName>
</protein>
<dbReference type="EMBL" id="AP024749">
    <property type="protein sequence ID" value="BCY29577.1"/>
    <property type="molecule type" value="Genomic_DNA"/>
</dbReference>
<accession>A0ABN6I1M0</accession>
<dbReference type="Proteomes" id="UP000825258">
    <property type="component" value="Chromosome"/>
</dbReference>
<evidence type="ECO:0000313" key="3">
    <source>
        <dbReference type="Proteomes" id="UP000825258"/>
    </source>
</evidence>
<dbReference type="RefSeq" id="WP_221258648.1">
    <property type="nucleotide sequence ID" value="NZ_AP024749.1"/>
</dbReference>
<evidence type="ECO:0000256" key="1">
    <source>
        <dbReference type="SAM" id="Coils"/>
    </source>
</evidence>
<sequence>MRYLIKKIVLLNLMLLLFISCKKEDKKNNVILEIINEDINNKVNTQFLNDITSLNLKIVGITQLTNDSLLDQKTKKIIADIKINHIKMNKRIKSIAKKNLIIIPDTTYEEGLININDSLAKNRNYVYLVALEKLIKEEVEEYELIKENTNNVEIEKLASNSIEELNSSLSEIDFALNNY</sequence>